<sequence>MSPHTVHVAAPLLQPEEVDPEASMNFASPANLEVDHDALIGDELTTERAIDNNPTIANLGNTPFSDDGDEAEYHKIVATEVVPDPVQWSEPEPILQNALVLVDPRIADCREMIASANRRGLFVTAVVPKPNLSGKKVEYYPTTEALLEVGVHQVYEPPLGSHFDVIECANHLQTLESQQNLRYLGVIPLREAAVDISDVLAALLGLAVHNDLGLSSARRDKGLMKLNVANAGLRVAKFARLTAPDGSDVPDAIKNLELDFPVVVKTPRGMSTIGVYICQSMEEVVKRSGEIVRSVGPDGKKALFALLEEFIEGDEFAVNIVASPTTPRGVQVTDVWWYNKVLSEGTYVNTWQDMVDPHDSKYSNLVRYGEGIARAVGIKYGFAHVELKAEYDAAKDKYVDPVMIEVGARLAGGRKAIMAQATVPGWLPFDAMVDAHCGFPVRVPPSFRPVGKARHVFIPSDKAGTVKSMKGTDFDRLGTYNAHVMMVELGQKVKKSTDLLSFAGYCWLIGSEEDVERDTKSARGEFVVEVEEQQES</sequence>
<dbReference type="PROSITE" id="PS50975">
    <property type="entry name" value="ATP_GRASP"/>
    <property type="match status" value="1"/>
</dbReference>
<dbReference type="AlphaFoldDB" id="A0A7S4I5S5"/>
<proteinExistence type="predicted"/>
<dbReference type="EMBL" id="HBKQ01011430">
    <property type="protein sequence ID" value="CAE2219283.1"/>
    <property type="molecule type" value="Transcribed_RNA"/>
</dbReference>
<evidence type="ECO:0000256" key="4">
    <source>
        <dbReference type="PROSITE-ProRule" id="PRU00409"/>
    </source>
</evidence>
<evidence type="ECO:0000313" key="6">
    <source>
        <dbReference type="EMBL" id="CAE2219283.1"/>
    </source>
</evidence>
<reference evidence="6" key="1">
    <citation type="submission" date="2021-01" db="EMBL/GenBank/DDBJ databases">
        <authorList>
            <person name="Corre E."/>
            <person name="Pelletier E."/>
            <person name="Niang G."/>
            <person name="Scheremetjew M."/>
            <person name="Finn R."/>
            <person name="Kale V."/>
            <person name="Holt S."/>
            <person name="Cochrane G."/>
            <person name="Meng A."/>
            <person name="Brown T."/>
            <person name="Cohen L."/>
        </authorList>
    </citation>
    <scope>NUCLEOTIDE SEQUENCE</scope>
    <source>
        <strain evidence="6">Isolate 1302-5</strain>
    </source>
</reference>
<evidence type="ECO:0000256" key="1">
    <source>
        <dbReference type="ARBA" id="ARBA00022598"/>
    </source>
</evidence>
<dbReference type="PANTHER" id="PTHR43585">
    <property type="entry name" value="FUMIPYRROLE BIOSYNTHESIS PROTEIN C"/>
    <property type="match status" value="1"/>
</dbReference>
<organism evidence="6">
    <name type="scientific">Odontella aurita</name>
    <dbReference type="NCBI Taxonomy" id="265563"/>
    <lineage>
        <taxon>Eukaryota</taxon>
        <taxon>Sar</taxon>
        <taxon>Stramenopiles</taxon>
        <taxon>Ochrophyta</taxon>
        <taxon>Bacillariophyta</taxon>
        <taxon>Mediophyceae</taxon>
        <taxon>Biddulphiophycidae</taxon>
        <taxon>Eupodiscales</taxon>
        <taxon>Odontellaceae</taxon>
        <taxon>Odontella</taxon>
    </lineage>
</organism>
<name>A0A7S4I5S5_9STRA</name>
<dbReference type="GO" id="GO:0005524">
    <property type="term" value="F:ATP binding"/>
    <property type="evidence" value="ECO:0007669"/>
    <property type="project" value="UniProtKB-UniRule"/>
</dbReference>
<dbReference type="GO" id="GO:0046872">
    <property type="term" value="F:metal ion binding"/>
    <property type="evidence" value="ECO:0007669"/>
    <property type="project" value="InterPro"/>
</dbReference>
<dbReference type="PANTHER" id="PTHR43585:SF2">
    <property type="entry name" value="ATP-GRASP ENZYME FSQD"/>
    <property type="match status" value="1"/>
</dbReference>
<protein>
    <recommendedName>
        <fullName evidence="5">ATP-grasp domain-containing protein</fullName>
    </recommendedName>
</protein>
<keyword evidence="1" id="KW-0436">Ligase</keyword>
<dbReference type="SUPFAM" id="SSF56059">
    <property type="entry name" value="Glutathione synthetase ATP-binding domain-like"/>
    <property type="match status" value="1"/>
</dbReference>
<dbReference type="InterPro" id="IPR052032">
    <property type="entry name" value="ATP-dep_AA_Ligase"/>
</dbReference>
<dbReference type="Pfam" id="PF13535">
    <property type="entry name" value="ATP-grasp_4"/>
    <property type="match status" value="1"/>
</dbReference>
<evidence type="ECO:0000256" key="2">
    <source>
        <dbReference type="ARBA" id="ARBA00022741"/>
    </source>
</evidence>
<dbReference type="InterPro" id="IPR011761">
    <property type="entry name" value="ATP-grasp"/>
</dbReference>
<feature type="domain" description="ATP-grasp" evidence="5">
    <location>
        <begin position="225"/>
        <end position="437"/>
    </location>
</feature>
<evidence type="ECO:0000259" key="5">
    <source>
        <dbReference type="PROSITE" id="PS50975"/>
    </source>
</evidence>
<evidence type="ECO:0000256" key="3">
    <source>
        <dbReference type="ARBA" id="ARBA00022840"/>
    </source>
</evidence>
<keyword evidence="2 4" id="KW-0547">Nucleotide-binding</keyword>
<dbReference type="GO" id="GO:0016874">
    <property type="term" value="F:ligase activity"/>
    <property type="evidence" value="ECO:0007669"/>
    <property type="project" value="UniProtKB-KW"/>
</dbReference>
<keyword evidence="3 4" id="KW-0067">ATP-binding</keyword>
<accession>A0A7S4I5S5</accession>
<dbReference type="Gene3D" id="3.30.470.20">
    <property type="entry name" value="ATP-grasp fold, B domain"/>
    <property type="match status" value="1"/>
</dbReference>
<gene>
    <name evidence="6" type="ORF">OAUR00152_LOCUS7703</name>
</gene>